<dbReference type="Proteomes" id="UP001056681">
    <property type="component" value="Chromosome"/>
</dbReference>
<name>A0ABY4TA93_9GAMM</name>
<protein>
    <submittedName>
        <fullName evidence="1">Uncharacterized protein</fullName>
    </submittedName>
</protein>
<reference evidence="1" key="1">
    <citation type="submission" date="2020-10" db="EMBL/GenBank/DDBJ databases">
        <title>Whole-genome sequence of Luteibacter sp. EIF3.</title>
        <authorList>
            <person name="Friedrich I."/>
            <person name="Hertel R."/>
            <person name="Daniel R."/>
        </authorList>
    </citation>
    <scope>NUCLEOTIDE SEQUENCE</scope>
    <source>
        <strain evidence="1">EIF3</strain>
    </source>
</reference>
<sequence>MSADVIDFQAARQQRGLPAVRSKRTREELLRLGRSEWIQQQLLKQIDEWGWDRDVPIVS</sequence>
<accession>A0ABY4TA93</accession>
<gene>
    <name evidence="1" type="ORF">IM816_05960</name>
</gene>
<organism evidence="1 2">
    <name type="scientific">Luteibacter flocculans</name>
    <dbReference type="NCBI Taxonomy" id="2780091"/>
    <lineage>
        <taxon>Bacteria</taxon>
        <taxon>Pseudomonadati</taxon>
        <taxon>Pseudomonadota</taxon>
        <taxon>Gammaproteobacteria</taxon>
        <taxon>Lysobacterales</taxon>
        <taxon>Rhodanobacteraceae</taxon>
        <taxon>Luteibacter</taxon>
    </lineage>
</organism>
<proteinExistence type="predicted"/>
<dbReference type="RefSeq" id="WP_250340163.1">
    <property type="nucleotide sequence ID" value="NZ_CP063231.1"/>
</dbReference>
<evidence type="ECO:0000313" key="1">
    <source>
        <dbReference type="EMBL" id="URL59641.1"/>
    </source>
</evidence>
<evidence type="ECO:0000313" key="2">
    <source>
        <dbReference type="Proteomes" id="UP001056681"/>
    </source>
</evidence>
<keyword evidence="2" id="KW-1185">Reference proteome</keyword>
<dbReference type="EMBL" id="CP063231">
    <property type="protein sequence ID" value="URL59641.1"/>
    <property type="molecule type" value="Genomic_DNA"/>
</dbReference>